<name>A0A3T0KTN0_9BACI</name>
<dbReference type="EMBL" id="CP026095">
    <property type="protein sequence ID" value="AZV43650.1"/>
    <property type="molecule type" value="Genomic_DNA"/>
</dbReference>
<evidence type="ECO:0000313" key="1">
    <source>
        <dbReference type="EMBL" id="AZV43650.1"/>
    </source>
</evidence>
<organism evidence="1 2">
    <name type="scientific">Peribacillus asahii</name>
    <dbReference type="NCBI Taxonomy" id="228899"/>
    <lineage>
        <taxon>Bacteria</taxon>
        <taxon>Bacillati</taxon>
        <taxon>Bacillota</taxon>
        <taxon>Bacilli</taxon>
        <taxon>Bacillales</taxon>
        <taxon>Bacillaceae</taxon>
        <taxon>Peribacillus</taxon>
    </lineage>
</organism>
<sequence length="55" mass="6633">MKCVMTEEEMQKYANEQEGYEVEFLYEYADILGYSAELKEDDNGKEYYVFKLRAK</sequence>
<dbReference type="Proteomes" id="UP000283095">
    <property type="component" value="Chromosome"/>
</dbReference>
<gene>
    <name evidence="1" type="ORF">BAOM_3041</name>
</gene>
<accession>A0A3T0KTN0</accession>
<evidence type="ECO:0000313" key="2">
    <source>
        <dbReference type="Proteomes" id="UP000283095"/>
    </source>
</evidence>
<dbReference type="KEGG" id="pasa:BAOM_3041"/>
<dbReference type="AlphaFoldDB" id="A0A3T0KTN0"/>
<protein>
    <submittedName>
        <fullName evidence="1">Uncharacterized protein</fullName>
    </submittedName>
</protein>
<reference evidence="1 2" key="1">
    <citation type="submission" date="2018-01" db="EMBL/GenBank/DDBJ databases">
        <title>Bacillus asahii Genome sequencing and assembly.</title>
        <authorList>
            <person name="Jiang H."/>
            <person name="Feng Y."/>
            <person name="Zhao F."/>
            <person name="Lin X."/>
        </authorList>
    </citation>
    <scope>NUCLEOTIDE SEQUENCE [LARGE SCALE GENOMIC DNA]</scope>
    <source>
        <strain evidence="1 2">OM18</strain>
    </source>
</reference>
<proteinExistence type="predicted"/>